<keyword evidence="3" id="KW-0812">Transmembrane</keyword>
<dbReference type="InterPro" id="IPR016181">
    <property type="entry name" value="Acyl_CoA_acyltransferase"/>
</dbReference>
<keyword evidence="5" id="KW-0472">Membrane</keyword>
<evidence type="ECO:0000256" key="2">
    <source>
        <dbReference type="ARBA" id="ARBA00022475"/>
    </source>
</evidence>
<dbReference type="AlphaFoldDB" id="A0A8J7TKP9"/>
<dbReference type="GO" id="GO:0016755">
    <property type="term" value="F:aminoacyltransferase activity"/>
    <property type="evidence" value="ECO:0007669"/>
    <property type="project" value="TreeGrafter"/>
</dbReference>
<dbReference type="SUPFAM" id="SSF55729">
    <property type="entry name" value="Acyl-CoA N-acyltransferases (Nat)"/>
    <property type="match status" value="1"/>
</dbReference>
<dbReference type="GO" id="GO:0055091">
    <property type="term" value="P:phospholipid homeostasis"/>
    <property type="evidence" value="ECO:0007669"/>
    <property type="project" value="TreeGrafter"/>
</dbReference>
<dbReference type="Pfam" id="PF09924">
    <property type="entry name" value="LPG_synthase_C"/>
    <property type="match status" value="1"/>
</dbReference>
<accession>A0A8J7TKP9</accession>
<comment type="caution">
    <text evidence="8">The sequence shown here is derived from an EMBL/GenBank/DDBJ whole genome shotgun (WGS) entry which is preliminary data.</text>
</comment>
<dbReference type="Gene3D" id="3.40.630.30">
    <property type="match status" value="1"/>
</dbReference>
<feature type="region of interest" description="Disordered" evidence="6">
    <location>
        <begin position="443"/>
        <end position="462"/>
    </location>
</feature>
<evidence type="ECO:0000256" key="3">
    <source>
        <dbReference type="ARBA" id="ARBA00022692"/>
    </source>
</evidence>
<proteinExistence type="predicted"/>
<gene>
    <name evidence="8" type="ORF">J0M35_05210</name>
</gene>
<evidence type="ECO:0000256" key="5">
    <source>
        <dbReference type="ARBA" id="ARBA00023136"/>
    </source>
</evidence>
<name>A0A8J7TKP9_9BACT</name>
<feature type="domain" description="Phosphatidylglycerol lysyltransferase C-terminal" evidence="7">
    <location>
        <begin position="82"/>
        <end position="370"/>
    </location>
</feature>
<keyword evidence="2" id="KW-1003">Cell membrane</keyword>
<evidence type="ECO:0000259" key="7">
    <source>
        <dbReference type="Pfam" id="PF09924"/>
    </source>
</evidence>
<dbReference type="EMBL" id="JAFLCK010000005">
    <property type="protein sequence ID" value="MBN8659739.1"/>
    <property type="molecule type" value="Genomic_DNA"/>
</dbReference>
<feature type="compositionally biased region" description="Basic and acidic residues" evidence="6">
    <location>
        <begin position="448"/>
        <end position="462"/>
    </location>
</feature>
<reference evidence="8" key="1">
    <citation type="submission" date="2021-02" db="EMBL/GenBank/DDBJ databases">
        <title>Genome-Resolved Metagenomics of a Microbial Community Performing Photosynthetic Biological Nutrient Removal.</title>
        <authorList>
            <person name="Mcdaniel E.A."/>
        </authorList>
    </citation>
    <scope>NUCLEOTIDE SEQUENCE</scope>
    <source>
        <strain evidence="8">UWPOB_OBS1</strain>
    </source>
</reference>
<evidence type="ECO:0000256" key="1">
    <source>
        <dbReference type="ARBA" id="ARBA00004651"/>
    </source>
</evidence>
<sequence length="462" mass="52661">MSESKSQDNKGKAKAEASKKDLPKNMSPQNMTQSLKVIQDLRITRSGLSKTMKAIKIEQERLQTAIKNESNRTATSKFRIDTLKQYGKGSLAYSSLQSGMEYFMSEDKGFIAYVQMREENSVCVLADPICADEDLKELIEEFVKEKSDPIFLHASHKTAQVLAEMGFCVNELGVETIIDVQNFSLSGNKKQSLRQSRNNAKKDGILVVEVRTVDELLFKAFKKISDAWLKEKVVSNTDMQFIVRPIVYVDELDVRRFIAVKDNEVVGFVIFDPMYENGEVIGYIANHLRSNIDRNYSLVDVIIIEAMEKFKGEGKKWLSLGLSPLHKVDDGAEFKHSKLLKANFQYAFENANYLYNFKNLARHKSKYRPEMPGAKEEKVYCVLKTRFLLTRMYEVYHVLGVSPVKQTVSHLTKKTVDWIKSNMTPRALIGKAKLVSNLTQPDLTNDTLAKDNDSRQSNDKTE</sequence>
<dbReference type="PANTHER" id="PTHR34697:SF2">
    <property type="entry name" value="PHOSPHATIDYLGLYCEROL LYSYLTRANSFERASE"/>
    <property type="match status" value="1"/>
</dbReference>
<evidence type="ECO:0000256" key="4">
    <source>
        <dbReference type="ARBA" id="ARBA00022989"/>
    </source>
</evidence>
<evidence type="ECO:0000256" key="6">
    <source>
        <dbReference type="SAM" id="MobiDB-lite"/>
    </source>
</evidence>
<dbReference type="InterPro" id="IPR051211">
    <property type="entry name" value="PG_lysyltransferase"/>
</dbReference>
<dbReference type="InterPro" id="IPR024320">
    <property type="entry name" value="LPG_synthase_C"/>
</dbReference>
<organism evidence="8 9">
    <name type="scientific">Candidatus Obscuribacter phosphatis</name>
    <dbReference type="NCBI Taxonomy" id="1906157"/>
    <lineage>
        <taxon>Bacteria</taxon>
        <taxon>Bacillati</taxon>
        <taxon>Candidatus Melainabacteria</taxon>
        <taxon>Candidatus Obscuribacterales</taxon>
        <taxon>Candidatus Obscuribacteraceae</taxon>
        <taxon>Candidatus Obscuribacter</taxon>
    </lineage>
</organism>
<dbReference type="Proteomes" id="UP000664277">
    <property type="component" value="Unassembled WGS sequence"/>
</dbReference>
<feature type="region of interest" description="Disordered" evidence="6">
    <location>
        <begin position="1"/>
        <end position="31"/>
    </location>
</feature>
<dbReference type="GO" id="GO:0005886">
    <property type="term" value="C:plasma membrane"/>
    <property type="evidence" value="ECO:0007669"/>
    <property type="project" value="UniProtKB-SubCell"/>
</dbReference>
<comment type="subcellular location">
    <subcellularLocation>
        <location evidence="1">Cell membrane</location>
        <topology evidence="1">Multi-pass membrane protein</topology>
    </subcellularLocation>
</comment>
<feature type="compositionally biased region" description="Basic and acidic residues" evidence="6">
    <location>
        <begin position="1"/>
        <end position="23"/>
    </location>
</feature>
<evidence type="ECO:0000313" key="8">
    <source>
        <dbReference type="EMBL" id="MBN8659739.1"/>
    </source>
</evidence>
<evidence type="ECO:0000313" key="9">
    <source>
        <dbReference type="Proteomes" id="UP000664277"/>
    </source>
</evidence>
<protein>
    <submittedName>
        <fullName evidence="8">DUF2156 domain-containing protein</fullName>
    </submittedName>
</protein>
<dbReference type="PANTHER" id="PTHR34697">
    <property type="entry name" value="PHOSPHATIDYLGLYCEROL LYSYLTRANSFERASE"/>
    <property type="match status" value="1"/>
</dbReference>
<keyword evidence="4" id="KW-1133">Transmembrane helix</keyword>